<organism evidence="4 5">
    <name type="scientific">Alloyangia pacifica</name>
    <dbReference type="NCBI Taxonomy" id="311180"/>
    <lineage>
        <taxon>Bacteria</taxon>
        <taxon>Pseudomonadati</taxon>
        <taxon>Pseudomonadota</taxon>
        <taxon>Alphaproteobacteria</taxon>
        <taxon>Rhodobacterales</taxon>
        <taxon>Roseobacteraceae</taxon>
        <taxon>Alloyangia</taxon>
    </lineage>
</organism>
<dbReference type="Pfam" id="PF00106">
    <property type="entry name" value="adh_short"/>
    <property type="match status" value="1"/>
</dbReference>
<proteinExistence type="inferred from homology"/>
<evidence type="ECO:0000313" key="4">
    <source>
        <dbReference type="EMBL" id="AWI82214.1"/>
    </source>
</evidence>
<dbReference type="PANTHER" id="PTHR44196">
    <property type="entry name" value="DEHYDROGENASE/REDUCTASE SDR FAMILY MEMBER 7B"/>
    <property type="match status" value="1"/>
</dbReference>
<dbReference type="GO" id="GO:0016491">
    <property type="term" value="F:oxidoreductase activity"/>
    <property type="evidence" value="ECO:0007669"/>
    <property type="project" value="UniProtKB-KW"/>
</dbReference>
<dbReference type="CDD" id="cd05233">
    <property type="entry name" value="SDR_c"/>
    <property type="match status" value="1"/>
</dbReference>
<sequence>MTQLTPASGIAVVTGAGSGLGRAMAIELTKRGFSVAGLGRRRAALEETRAKAEPGRFHLYPTDVAAPQEVAETFARIRAEHGRIALLVNNAATYPRRDILDESTESFLRTVATNLGGTVACCRAALEGMVEDGHGRILNVATFADVAPLPASSAYSVSKGAARIFTRALIADLADRFPEIVITDWMPGMLRTQMGIPDGVPPERAARWGVALALDADPALTGATFEMDREILPQLGLKGRLKNLLMMRRRRPRRISP</sequence>
<dbReference type="PANTHER" id="PTHR44196:SF1">
    <property type="entry name" value="DEHYDROGENASE_REDUCTASE SDR FAMILY MEMBER 7B"/>
    <property type="match status" value="1"/>
</dbReference>
<dbReference type="PRINTS" id="PR00080">
    <property type="entry name" value="SDRFAMILY"/>
</dbReference>
<dbReference type="PRINTS" id="PR00081">
    <property type="entry name" value="GDHRDH"/>
</dbReference>
<dbReference type="InterPro" id="IPR002347">
    <property type="entry name" value="SDR_fam"/>
</dbReference>
<evidence type="ECO:0000256" key="1">
    <source>
        <dbReference type="ARBA" id="ARBA00006484"/>
    </source>
</evidence>
<comment type="similarity">
    <text evidence="1 3">Belongs to the short-chain dehydrogenases/reductases (SDR) family.</text>
</comment>
<dbReference type="AlphaFoldDB" id="A0A2U8H913"/>
<gene>
    <name evidence="4" type="ORF">CEW88_00110</name>
</gene>
<dbReference type="RefSeq" id="WP_108964140.1">
    <property type="nucleotide sequence ID" value="NZ_CP022189.1"/>
</dbReference>
<accession>A0A2U8H913</accession>
<keyword evidence="2" id="KW-0560">Oxidoreductase</keyword>
<dbReference type="EMBL" id="CP022189">
    <property type="protein sequence ID" value="AWI82214.1"/>
    <property type="molecule type" value="Genomic_DNA"/>
</dbReference>
<name>A0A2U8H913_9RHOB</name>
<dbReference type="OrthoDB" id="8280747at2"/>
<dbReference type="SUPFAM" id="SSF51735">
    <property type="entry name" value="NAD(P)-binding Rossmann-fold domains"/>
    <property type="match status" value="1"/>
</dbReference>
<reference evidence="4 5" key="1">
    <citation type="submission" date="2017-06" db="EMBL/GenBank/DDBJ databases">
        <title>Yangia sp. YSBP01 complete genome sequence.</title>
        <authorList>
            <person name="Woo J.-H."/>
            <person name="Kim H.-S."/>
        </authorList>
    </citation>
    <scope>NUCLEOTIDE SEQUENCE [LARGE SCALE GENOMIC DNA]</scope>
    <source>
        <strain evidence="4 5">YSBP01</strain>
    </source>
</reference>
<dbReference type="InterPro" id="IPR036291">
    <property type="entry name" value="NAD(P)-bd_dom_sf"/>
</dbReference>
<evidence type="ECO:0000256" key="3">
    <source>
        <dbReference type="RuleBase" id="RU000363"/>
    </source>
</evidence>
<dbReference type="Proteomes" id="UP000244915">
    <property type="component" value="Chromosome 1"/>
</dbReference>
<evidence type="ECO:0000313" key="5">
    <source>
        <dbReference type="Proteomes" id="UP000244915"/>
    </source>
</evidence>
<dbReference type="KEGG" id="ypac:CEW88_00110"/>
<dbReference type="GO" id="GO:0016020">
    <property type="term" value="C:membrane"/>
    <property type="evidence" value="ECO:0007669"/>
    <property type="project" value="TreeGrafter"/>
</dbReference>
<dbReference type="Gene3D" id="3.40.50.720">
    <property type="entry name" value="NAD(P)-binding Rossmann-like Domain"/>
    <property type="match status" value="1"/>
</dbReference>
<protein>
    <submittedName>
        <fullName evidence="4">Oxidoreductase</fullName>
    </submittedName>
</protein>
<evidence type="ECO:0000256" key="2">
    <source>
        <dbReference type="ARBA" id="ARBA00023002"/>
    </source>
</evidence>